<evidence type="ECO:0000256" key="1">
    <source>
        <dbReference type="SAM" id="Coils"/>
    </source>
</evidence>
<feature type="transmembrane region" description="Helical" evidence="2">
    <location>
        <begin position="50"/>
        <end position="69"/>
    </location>
</feature>
<evidence type="ECO:0000259" key="3">
    <source>
        <dbReference type="PROSITE" id="PS50930"/>
    </source>
</evidence>
<protein>
    <recommendedName>
        <fullName evidence="3">HTH LytTR-type domain-containing protein</fullName>
    </recommendedName>
</protein>
<reference evidence="5" key="1">
    <citation type="journal article" date="2019" name="Int. J. Syst. Evol. Microbiol.">
        <title>The Global Catalogue of Microorganisms (GCM) 10K type strain sequencing project: providing services to taxonomists for standard genome sequencing and annotation.</title>
        <authorList>
            <consortium name="The Broad Institute Genomics Platform"/>
            <consortium name="The Broad Institute Genome Sequencing Center for Infectious Disease"/>
            <person name="Wu L."/>
            <person name="Ma J."/>
        </authorList>
    </citation>
    <scope>NUCLEOTIDE SEQUENCE [LARGE SCALE GENOMIC DNA]</scope>
    <source>
        <strain evidence="5">JCM 14162</strain>
    </source>
</reference>
<keyword evidence="2" id="KW-0812">Transmembrane</keyword>
<feature type="domain" description="HTH LytTR-type" evidence="3">
    <location>
        <begin position="101"/>
        <end position="204"/>
    </location>
</feature>
<gene>
    <name evidence="4" type="ORF">GCM10009096_02480</name>
</gene>
<keyword evidence="5" id="KW-1185">Reference proteome</keyword>
<dbReference type="InterPro" id="IPR007492">
    <property type="entry name" value="LytTR_DNA-bd_dom"/>
</dbReference>
<sequence>MLAPIALSVILLSYWSFKKAYRARRYLVIGLIFVTTNLAFLSYFLDVLFFYLVALLMIFLLAESAFNAAEQVRRRREAEGRANRLELALEQVVQAEKPVEIAVKSNGRIDRITADRIIQLRSSGGYVEILTDDGRELLHNESLSEVEKRLSLTFIRVHRSHLVNTRHVQSLKRSDQGNGWLVLSDASEVPVSRRIMPSVRRALG</sequence>
<dbReference type="InterPro" id="IPR046947">
    <property type="entry name" value="LytR-like"/>
</dbReference>
<keyword evidence="1" id="KW-0175">Coiled coil</keyword>
<keyword evidence="2" id="KW-0472">Membrane</keyword>
<feature type="transmembrane region" description="Helical" evidence="2">
    <location>
        <begin position="26"/>
        <end position="44"/>
    </location>
</feature>
<dbReference type="Proteomes" id="UP001500713">
    <property type="component" value="Unassembled WGS sequence"/>
</dbReference>
<dbReference type="SMART" id="SM00850">
    <property type="entry name" value="LytTR"/>
    <property type="match status" value="1"/>
</dbReference>
<comment type="caution">
    <text evidence="4">The sequence shown here is derived from an EMBL/GenBank/DDBJ whole genome shotgun (WGS) entry which is preliminary data.</text>
</comment>
<dbReference type="EMBL" id="BAAAEM010000002">
    <property type="protein sequence ID" value="GAA0465408.1"/>
    <property type="molecule type" value="Genomic_DNA"/>
</dbReference>
<dbReference type="Gene3D" id="2.40.50.1020">
    <property type="entry name" value="LytTr DNA-binding domain"/>
    <property type="match status" value="1"/>
</dbReference>
<accession>A0ABP3JW90</accession>
<proteinExistence type="predicted"/>
<dbReference type="PROSITE" id="PS50930">
    <property type="entry name" value="HTH_LYTTR"/>
    <property type="match status" value="1"/>
</dbReference>
<dbReference type="Pfam" id="PF04397">
    <property type="entry name" value="LytTR"/>
    <property type="match status" value="1"/>
</dbReference>
<keyword evidence="2" id="KW-1133">Transmembrane helix</keyword>
<evidence type="ECO:0000313" key="4">
    <source>
        <dbReference type="EMBL" id="GAA0465408.1"/>
    </source>
</evidence>
<dbReference type="PANTHER" id="PTHR37299">
    <property type="entry name" value="TRANSCRIPTIONAL REGULATOR-RELATED"/>
    <property type="match status" value="1"/>
</dbReference>
<dbReference type="PANTHER" id="PTHR37299:SF1">
    <property type="entry name" value="STAGE 0 SPORULATION PROTEIN A HOMOLOG"/>
    <property type="match status" value="1"/>
</dbReference>
<evidence type="ECO:0000256" key="2">
    <source>
        <dbReference type="SAM" id="Phobius"/>
    </source>
</evidence>
<organism evidence="4 5">
    <name type="scientific">Parasphingorhabdus litoris</name>
    <dbReference type="NCBI Taxonomy" id="394733"/>
    <lineage>
        <taxon>Bacteria</taxon>
        <taxon>Pseudomonadati</taxon>
        <taxon>Pseudomonadota</taxon>
        <taxon>Alphaproteobacteria</taxon>
        <taxon>Sphingomonadales</taxon>
        <taxon>Sphingomonadaceae</taxon>
        <taxon>Parasphingorhabdus</taxon>
    </lineage>
</organism>
<evidence type="ECO:0000313" key="5">
    <source>
        <dbReference type="Proteomes" id="UP001500713"/>
    </source>
</evidence>
<feature type="coiled-coil region" evidence="1">
    <location>
        <begin position="68"/>
        <end position="95"/>
    </location>
</feature>
<name>A0ABP3JW90_9SPHN</name>